<gene>
    <name evidence="6" type="primary">nadK</name>
    <name evidence="7" type="ORF">ETP43_09235</name>
</gene>
<accession>A0A4Q1RI45</accession>
<comment type="catalytic activity">
    <reaction evidence="5 6">
        <text>NAD(+) + ATP = ADP + NADP(+) + H(+)</text>
        <dbReference type="Rhea" id="RHEA:18629"/>
        <dbReference type="ChEBI" id="CHEBI:15378"/>
        <dbReference type="ChEBI" id="CHEBI:30616"/>
        <dbReference type="ChEBI" id="CHEBI:57540"/>
        <dbReference type="ChEBI" id="CHEBI:58349"/>
        <dbReference type="ChEBI" id="CHEBI:456216"/>
        <dbReference type="EC" id="2.7.1.23"/>
    </reaction>
</comment>
<dbReference type="GO" id="GO:0005524">
    <property type="term" value="F:ATP binding"/>
    <property type="evidence" value="ECO:0007669"/>
    <property type="project" value="UniProtKB-KW"/>
</dbReference>
<dbReference type="GO" id="GO:0006741">
    <property type="term" value="P:NADP+ biosynthetic process"/>
    <property type="evidence" value="ECO:0007669"/>
    <property type="project" value="UniProtKB-UniRule"/>
</dbReference>
<comment type="caution">
    <text evidence="7">The sequence shown here is derived from an EMBL/GenBank/DDBJ whole genome shotgun (WGS) entry which is preliminary data.</text>
</comment>
<dbReference type="Gene3D" id="2.60.200.30">
    <property type="entry name" value="Probable inorganic polyphosphate/atp-NAD kinase, domain 2"/>
    <property type="match status" value="1"/>
</dbReference>
<keyword evidence="4 6" id="KW-0520">NAD</keyword>
<keyword evidence="1 6" id="KW-0808">Transferase</keyword>
<comment type="function">
    <text evidence="6">Involved in the regulation of the intracellular balance of NAD and NADP, and is a key enzyme in the biosynthesis of NADP. Catalyzes specifically the phosphorylation on 2'-hydroxyl of the adenosine moiety of NAD to yield NADP.</text>
</comment>
<name>A0A4Q1RI45_9FIRM</name>
<feature type="binding site" evidence="6">
    <location>
        <position position="173"/>
    </location>
    <ligand>
        <name>NAD(+)</name>
        <dbReference type="ChEBI" id="CHEBI:57540"/>
    </ligand>
</feature>
<comment type="caution">
    <text evidence="6">Lacks conserved residue(s) required for the propagation of feature annotation.</text>
</comment>
<dbReference type="InterPro" id="IPR016064">
    <property type="entry name" value="NAD/diacylglycerol_kinase_sf"/>
</dbReference>
<feature type="binding site" evidence="6">
    <location>
        <begin position="71"/>
        <end position="72"/>
    </location>
    <ligand>
        <name>NAD(+)</name>
        <dbReference type="ChEBI" id="CHEBI:57540"/>
    </ligand>
</feature>
<keyword evidence="3 6" id="KW-0521">NADP</keyword>
<dbReference type="EMBL" id="SDKC01000001">
    <property type="protein sequence ID" value="RXS75381.1"/>
    <property type="molecule type" value="Genomic_DNA"/>
</dbReference>
<evidence type="ECO:0000256" key="6">
    <source>
        <dbReference type="HAMAP-Rule" id="MF_00361"/>
    </source>
</evidence>
<keyword evidence="2 6" id="KW-0418">Kinase</keyword>
<dbReference type="Pfam" id="PF20143">
    <property type="entry name" value="NAD_kinase_C"/>
    <property type="match status" value="1"/>
</dbReference>
<dbReference type="AlphaFoldDB" id="A0A4Q1RI45"/>
<dbReference type="GO" id="GO:0005737">
    <property type="term" value="C:cytoplasm"/>
    <property type="evidence" value="ECO:0007669"/>
    <property type="project" value="UniProtKB-SubCell"/>
</dbReference>
<dbReference type="Pfam" id="PF01513">
    <property type="entry name" value="NAD_kinase"/>
    <property type="match status" value="1"/>
</dbReference>
<dbReference type="InterPro" id="IPR017438">
    <property type="entry name" value="ATP-NAD_kinase_N"/>
</dbReference>
<dbReference type="GO" id="GO:0046872">
    <property type="term" value="F:metal ion binding"/>
    <property type="evidence" value="ECO:0007669"/>
    <property type="project" value="UniProtKB-UniRule"/>
</dbReference>
<comment type="subcellular location">
    <subcellularLocation>
        <location evidence="6">Cytoplasm</location>
    </subcellularLocation>
</comment>
<comment type="cofactor">
    <cofactor evidence="6">
        <name>a divalent metal cation</name>
        <dbReference type="ChEBI" id="CHEBI:60240"/>
    </cofactor>
</comment>
<keyword evidence="6" id="KW-0963">Cytoplasm</keyword>
<evidence type="ECO:0000256" key="4">
    <source>
        <dbReference type="ARBA" id="ARBA00023027"/>
    </source>
</evidence>
<dbReference type="InterPro" id="IPR002504">
    <property type="entry name" value="NADK"/>
</dbReference>
<dbReference type="PANTHER" id="PTHR20275:SF0">
    <property type="entry name" value="NAD KINASE"/>
    <property type="match status" value="1"/>
</dbReference>
<evidence type="ECO:0000256" key="1">
    <source>
        <dbReference type="ARBA" id="ARBA00022679"/>
    </source>
</evidence>
<dbReference type="GO" id="GO:0003951">
    <property type="term" value="F:NAD+ kinase activity"/>
    <property type="evidence" value="ECO:0007669"/>
    <property type="project" value="UniProtKB-UniRule"/>
</dbReference>
<keyword evidence="6" id="KW-0547">Nucleotide-binding</keyword>
<reference evidence="7 8" key="1">
    <citation type="submission" date="2019-01" db="EMBL/GenBank/DDBJ databases">
        <title>Blautia sp. nov. KGMB01111 isolated human feces.</title>
        <authorList>
            <person name="Park J.-E."/>
            <person name="Kim J.-S."/>
            <person name="Park S.-H."/>
        </authorList>
    </citation>
    <scope>NUCLEOTIDE SEQUENCE [LARGE SCALE GENOMIC DNA]</scope>
    <source>
        <strain evidence="7 8">KGMB01111</strain>
    </source>
</reference>
<proteinExistence type="inferred from homology"/>
<keyword evidence="6" id="KW-0067">ATP-binding</keyword>
<dbReference type="SUPFAM" id="SSF111331">
    <property type="entry name" value="NAD kinase/diacylglycerol kinase-like"/>
    <property type="match status" value="1"/>
</dbReference>
<dbReference type="PANTHER" id="PTHR20275">
    <property type="entry name" value="NAD KINASE"/>
    <property type="match status" value="1"/>
</dbReference>
<evidence type="ECO:0000313" key="7">
    <source>
        <dbReference type="EMBL" id="RXS75381.1"/>
    </source>
</evidence>
<protein>
    <recommendedName>
        <fullName evidence="6">NAD kinase</fullName>
        <ecNumber evidence="6">2.7.1.23</ecNumber>
    </recommendedName>
    <alternativeName>
        <fullName evidence="6">ATP-dependent NAD kinase</fullName>
    </alternativeName>
</protein>
<feature type="binding site" evidence="6">
    <location>
        <begin position="186"/>
        <end position="191"/>
    </location>
    <ligand>
        <name>NAD(+)</name>
        <dbReference type="ChEBI" id="CHEBI:57540"/>
    </ligand>
</feature>
<keyword evidence="8" id="KW-1185">Reference proteome</keyword>
<feature type="binding site" evidence="6">
    <location>
        <position position="175"/>
    </location>
    <ligand>
        <name>NAD(+)</name>
        <dbReference type="ChEBI" id="CHEBI:57540"/>
    </ligand>
</feature>
<dbReference type="OrthoDB" id="9774737at2"/>
<dbReference type="EC" id="2.7.1.23" evidence="6"/>
<dbReference type="RefSeq" id="WP_129257851.1">
    <property type="nucleotide sequence ID" value="NZ_JBGKFY010000002.1"/>
</dbReference>
<evidence type="ECO:0000256" key="3">
    <source>
        <dbReference type="ARBA" id="ARBA00022857"/>
    </source>
</evidence>
<dbReference type="Gene3D" id="3.40.50.10330">
    <property type="entry name" value="Probable inorganic polyphosphate/atp-NAD kinase, domain 1"/>
    <property type="match status" value="1"/>
</dbReference>
<dbReference type="HAMAP" id="MF_00361">
    <property type="entry name" value="NAD_kinase"/>
    <property type="match status" value="1"/>
</dbReference>
<evidence type="ECO:0000256" key="2">
    <source>
        <dbReference type="ARBA" id="ARBA00022777"/>
    </source>
</evidence>
<dbReference type="InterPro" id="IPR017437">
    <property type="entry name" value="ATP-NAD_kinase_PpnK-typ_C"/>
</dbReference>
<evidence type="ECO:0000313" key="8">
    <source>
        <dbReference type="Proteomes" id="UP000290106"/>
    </source>
</evidence>
<dbReference type="Proteomes" id="UP000290106">
    <property type="component" value="Unassembled WGS sequence"/>
</dbReference>
<organism evidence="7 8">
    <name type="scientific">Blautia faecicola</name>
    <dbReference type="NCBI Taxonomy" id="2509240"/>
    <lineage>
        <taxon>Bacteria</taxon>
        <taxon>Bacillati</taxon>
        <taxon>Bacillota</taxon>
        <taxon>Clostridia</taxon>
        <taxon>Lachnospirales</taxon>
        <taxon>Lachnospiraceae</taxon>
        <taxon>Blautia</taxon>
    </lineage>
</organism>
<evidence type="ECO:0000256" key="5">
    <source>
        <dbReference type="ARBA" id="ARBA00047925"/>
    </source>
</evidence>
<dbReference type="GO" id="GO:0019674">
    <property type="term" value="P:NAD+ metabolic process"/>
    <property type="evidence" value="ECO:0007669"/>
    <property type="project" value="InterPro"/>
</dbReference>
<feature type="binding site" evidence="6">
    <location>
        <position position="210"/>
    </location>
    <ligand>
        <name>NAD(+)</name>
        <dbReference type="ChEBI" id="CHEBI:57540"/>
    </ligand>
</feature>
<feature type="binding site" evidence="6">
    <location>
        <begin position="145"/>
        <end position="146"/>
    </location>
    <ligand>
        <name>NAD(+)</name>
        <dbReference type="ChEBI" id="CHEBI:57540"/>
    </ligand>
</feature>
<dbReference type="GO" id="GO:0051287">
    <property type="term" value="F:NAD binding"/>
    <property type="evidence" value="ECO:0007669"/>
    <property type="project" value="UniProtKB-ARBA"/>
</dbReference>
<comment type="similarity">
    <text evidence="6">Belongs to the NAD kinase family.</text>
</comment>
<sequence length="290" mass="31764">MDKFTIIVNGAENRRGKNQAVAGKIADYLKNHQKECVILPAGEKKEGQSYSYTDPERIPEGTECIIVLGGDGTLLQAARDVVDLEIPLFGINMGTLGYLAEIDQYSIYPAMDRLMSDRFTIEKRMMLFGTLIHEGQAAGSDIALNDIVISREGSLRVVRFNNYVNDTYLNTYKADGIIISTPTGSTGYSLSAGGPIISPAASMILMTPLAPHTLNTRSIVFSPEDVIEVELGEGRDGSIESGMAYFDGAAAMPMVTGDRIRIEKSTKATRIIKINNISFLEILRKKMRNN</sequence>
<feature type="active site" description="Proton acceptor" evidence="6">
    <location>
        <position position="71"/>
    </location>
</feature>
<feature type="binding site" evidence="6">
    <location>
        <position position="156"/>
    </location>
    <ligand>
        <name>NAD(+)</name>
        <dbReference type="ChEBI" id="CHEBI:57540"/>
    </ligand>
</feature>